<dbReference type="InterPro" id="IPR036291">
    <property type="entry name" value="NAD(P)-bd_dom_sf"/>
</dbReference>
<feature type="binding site" evidence="12">
    <location>
        <begin position="145"/>
        <end position="146"/>
    </location>
    <ligand>
        <name>(S)-2,3,4,5-tetrahydrodipicolinate</name>
        <dbReference type="ChEBI" id="CHEBI:16845"/>
    </ligand>
</feature>
<evidence type="ECO:0000256" key="1">
    <source>
        <dbReference type="ARBA" id="ARBA00006642"/>
    </source>
</evidence>
<dbReference type="PIRSF" id="PIRSF000161">
    <property type="entry name" value="DHPR"/>
    <property type="match status" value="1"/>
</dbReference>
<feature type="binding site" evidence="12">
    <location>
        <position position="37"/>
    </location>
    <ligand>
        <name>NAD(+)</name>
        <dbReference type="ChEBI" id="CHEBI:57540"/>
    </ligand>
</feature>
<dbReference type="SUPFAM" id="SSF51735">
    <property type="entry name" value="NAD(P)-binding Rossmann-fold domains"/>
    <property type="match status" value="1"/>
</dbReference>
<dbReference type="SUPFAM" id="SSF55347">
    <property type="entry name" value="Glyceraldehyde-3-phosphate dehydrogenase-like, C-terminal domain"/>
    <property type="match status" value="1"/>
</dbReference>
<keyword evidence="7 12" id="KW-0457">Lysine biosynthesis</keyword>
<evidence type="ECO:0000259" key="14">
    <source>
        <dbReference type="Pfam" id="PF05173"/>
    </source>
</evidence>
<reference evidence="15 16" key="1">
    <citation type="submission" date="2020-10" db="EMBL/GenBank/DDBJ databases">
        <title>Connecting structure to function with the recovery of over 1000 high-quality activated sludge metagenome-assembled genomes encoding full-length rRNA genes using long-read sequencing.</title>
        <authorList>
            <person name="Singleton C.M."/>
            <person name="Petriglieri F."/>
            <person name="Kristensen J.M."/>
            <person name="Kirkegaard R.H."/>
            <person name="Michaelsen T.Y."/>
            <person name="Andersen M.H."/>
            <person name="Karst S.M."/>
            <person name="Dueholm M.S."/>
            <person name="Nielsen P.H."/>
            <person name="Albertsen M."/>
        </authorList>
    </citation>
    <scope>NUCLEOTIDE SEQUENCE [LARGE SCALE GENOMIC DNA]</scope>
    <source>
        <strain evidence="15">Ribe_18-Q3-R11-54_MAXAC.273</strain>
    </source>
</reference>
<dbReference type="InterPro" id="IPR022663">
    <property type="entry name" value="DapB_C"/>
</dbReference>
<evidence type="ECO:0000256" key="7">
    <source>
        <dbReference type="ARBA" id="ARBA00023154"/>
    </source>
</evidence>
<dbReference type="Gene3D" id="3.30.360.10">
    <property type="entry name" value="Dihydrodipicolinate Reductase, domain 2"/>
    <property type="match status" value="1"/>
</dbReference>
<evidence type="ECO:0000256" key="6">
    <source>
        <dbReference type="ARBA" id="ARBA00023027"/>
    </source>
</evidence>
<comment type="caution">
    <text evidence="12">Was originally thought to be a dihydrodipicolinate reductase (DHDPR), catalyzing the conversion of dihydrodipicolinate to tetrahydrodipicolinate. However, it was shown in E.coli that the substrate of the enzymatic reaction is not dihydrodipicolinate (DHDP) but in fact (2S,4S)-4-hydroxy-2,3,4,5-tetrahydrodipicolinic acid (HTPA), the product released by the DapA-catalyzed reaction.</text>
</comment>
<evidence type="ECO:0000256" key="10">
    <source>
        <dbReference type="ARBA" id="ARBA00049080"/>
    </source>
</evidence>
<feature type="binding site" evidence="12">
    <location>
        <position position="136"/>
    </location>
    <ligand>
        <name>(S)-2,3,4,5-tetrahydrodipicolinate</name>
        <dbReference type="ChEBI" id="CHEBI:16845"/>
    </ligand>
</feature>
<dbReference type="GO" id="GO:0008839">
    <property type="term" value="F:4-hydroxy-tetrahydrodipicolinate reductase"/>
    <property type="evidence" value="ECO:0007669"/>
    <property type="project" value="UniProtKB-UniRule"/>
</dbReference>
<keyword evidence="4 12" id="KW-0220">Diaminopimelate biosynthesis</keyword>
<feature type="domain" description="Dihydrodipicolinate reductase C-terminal" evidence="14">
    <location>
        <begin position="106"/>
        <end position="240"/>
    </location>
</feature>
<comment type="similarity">
    <text evidence="1 12">Belongs to the DapB family.</text>
</comment>
<protein>
    <recommendedName>
        <fullName evidence="9 12">4-hydroxy-tetrahydrodipicolinate reductase</fullName>
        <shortName evidence="12">HTPA reductase</shortName>
        <ecNumber evidence="9 12">1.17.1.8</ecNumber>
    </recommendedName>
</protein>
<feature type="active site" description="Proton donor/acceptor" evidence="12">
    <location>
        <position position="135"/>
    </location>
</feature>
<feature type="active site" description="Proton donor" evidence="12">
    <location>
        <position position="139"/>
    </location>
</feature>
<evidence type="ECO:0000256" key="11">
    <source>
        <dbReference type="ARBA" id="ARBA00049396"/>
    </source>
</evidence>
<evidence type="ECO:0000256" key="2">
    <source>
        <dbReference type="ARBA" id="ARBA00022605"/>
    </source>
</evidence>
<dbReference type="GO" id="GO:0009089">
    <property type="term" value="P:lysine biosynthetic process via diaminopimelate"/>
    <property type="evidence" value="ECO:0007669"/>
    <property type="project" value="UniProtKB-UniRule"/>
</dbReference>
<dbReference type="Proteomes" id="UP000808337">
    <property type="component" value="Unassembled WGS sequence"/>
</dbReference>
<dbReference type="Pfam" id="PF01113">
    <property type="entry name" value="DapB_N"/>
    <property type="match status" value="1"/>
</dbReference>
<dbReference type="EC" id="1.17.1.8" evidence="9 12"/>
<dbReference type="InterPro" id="IPR023940">
    <property type="entry name" value="DHDPR_bac"/>
</dbReference>
<dbReference type="Gene3D" id="3.40.50.720">
    <property type="entry name" value="NAD(P)-binding Rossmann-like Domain"/>
    <property type="match status" value="1"/>
</dbReference>
<feature type="binding site" evidence="12">
    <location>
        <begin position="100"/>
        <end position="103"/>
    </location>
    <ligand>
        <name>NAD(+)</name>
        <dbReference type="ChEBI" id="CHEBI:57540"/>
    </ligand>
</feature>
<dbReference type="PANTHER" id="PTHR20836:SF0">
    <property type="entry name" value="4-HYDROXY-TETRAHYDRODIPICOLINATE REDUCTASE 1, CHLOROPLASTIC-RELATED"/>
    <property type="match status" value="1"/>
</dbReference>
<evidence type="ECO:0000259" key="13">
    <source>
        <dbReference type="Pfam" id="PF01113"/>
    </source>
</evidence>
<comment type="caution">
    <text evidence="15">The sequence shown here is derived from an EMBL/GenBank/DDBJ whole genome shotgun (WGS) entry which is preliminary data.</text>
</comment>
<dbReference type="GO" id="GO:0051287">
    <property type="term" value="F:NAD binding"/>
    <property type="evidence" value="ECO:0007669"/>
    <property type="project" value="UniProtKB-UniRule"/>
</dbReference>
<evidence type="ECO:0000256" key="5">
    <source>
        <dbReference type="ARBA" id="ARBA00023002"/>
    </source>
</evidence>
<keyword evidence="3 12" id="KW-0521">NADP</keyword>
<keyword evidence="12" id="KW-0963">Cytoplasm</keyword>
<sequence length="242" mass="27158">MRRFGIIGLGKMGQAITAILNAENNIQFETFYRLSGDNLSLLKACDVVIEFTTPDASPGIIKQCIETGIPIVSGTTGWQEYHLHSIIKLCQMKNGKFLYASNFSIGMNITFALNRRLALIMNHYPQFSASIKEIHHIHKKDSPSGTAHTLIGDIVDNNKRYTDFEITDEQKTSKESILPVHAIREGEVKGFHEVTWASDSEKITISHEAYDRKIFAEGAIMAAGWLIDQKPGVYTMRDIIEL</sequence>
<dbReference type="GO" id="GO:0019877">
    <property type="term" value="P:diaminopimelate biosynthetic process"/>
    <property type="evidence" value="ECO:0007669"/>
    <property type="project" value="UniProtKB-UniRule"/>
</dbReference>
<comment type="catalytic activity">
    <reaction evidence="11 12">
        <text>(S)-2,3,4,5-tetrahydrodipicolinate + NAD(+) + H2O = (2S,4S)-4-hydroxy-2,3,4,5-tetrahydrodipicolinate + NADH + H(+)</text>
        <dbReference type="Rhea" id="RHEA:35323"/>
        <dbReference type="ChEBI" id="CHEBI:15377"/>
        <dbReference type="ChEBI" id="CHEBI:15378"/>
        <dbReference type="ChEBI" id="CHEBI:16845"/>
        <dbReference type="ChEBI" id="CHEBI:57540"/>
        <dbReference type="ChEBI" id="CHEBI:57945"/>
        <dbReference type="ChEBI" id="CHEBI:67139"/>
        <dbReference type="EC" id="1.17.1.8"/>
    </reaction>
</comment>
<evidence type="ECO:0000256" key="3">
    <source>
        <dbReference type="ARBA" id="ARBA00022857"/>
    </source>
</evidence>
<evidence type="ECO:0000256" key="9">
    <source>
        <dbReference type="ARBA" id="ARBA00038983"/>
    </source>
</evidence>
<name>A0A9D7XP84_9BACT</name>
<gene>
    <name evidence="12 15" type="primary">dapB</name>
    <name evidence="15" type="ORF">IPP15_17995</name>
</gene>
<dbReference type="GO" id="GO:0005829">
    <property type="term" value="C:cytosol"/>
    <property type="evidence" value="ECO:0007669"/>
    <property type="project" value="TreeGrafter"/>
</dbReference>
<evidence type="ECO:0000313" key="15">
    <source>
        <dbReference type="EMBL" id="MBK9984234.1"/>
    </source>
</evidence>
<proteinExistence type="inferred from homology"/>
<evidence type="ECO:0000256" key="4">
    <source>
        <dbReference type="ARBA" id="ARBA00022915"/>
    </source>
</evidence>
<dbReference type="Pfam" id="PF05173">
    <property type="entry name" value="DapB_C"/>
    <property type="match status" value="1"/>
</dbReference>
<dbReference type="AlphaFoldDB" id="A0A9D7XP84"/>
<feature type="binding site" evidence="12">
    <location>
        <begin position="74"/>
        <end position="76"/>
    </location>
    <ligand>
        <name>NAD(+)</name>
        <dbReference type="ChEBI" id="CHEBI:57540"/>
    </ligand>
</feature>
<feature type="domain" description="Dihydrodipicolinate reductase N-terminal" evidence="13">
    <location>
        <begin position="5"/>
        <end position="103"/>
    </location>
</feature>
<dbReference type="NCBIfam" id="TIGR00036">
    <property type="entry name" value="dapB"/>
    <property type="match status" value="1"/>
</dbReference>
<organism evidence="15 16">
    <name type="scientific">Candidatus Opimibacter skivensis</name>
    <dbReference type="NCBI Taxonomy" id="2982028"/>
    <lineage>
        <taxon>Bacteria</taxon>
        <taxon>Pseudomonadati</taxon>
        <taxon>Bacteroidota</taxon>
        <taxon>Saprospiria</taxon>
        <taxon>Saprospirales</taxon>
        <taxon>Saprospiraceae</taxon>
        <taxon>Candidatus Opimibacter</taxon>
    </lineage>
</organism>
<comment type="function">
    <text evidence="12">Catalyzes the conversion of 4-hydroxy-tetrahydrodipicolinate (HTPA) to tetrahydrodipicolinate.</text>
</comment>
<dbReference type="EMBL" id="JADKGY010000029">
    <property type="protein sequence ID" value="MBK9984234.1"/>
    <property type="molecule type" value="Genomic_DNA"/>
</dbReference>
<comment type="caution">
    <text evidence="12">Lacks conserved residue(s) required for the propagation of feature annotation.</text>
</comment>
<evidence type="ECO:0000256" key="12">
    <source>
        <dbReference type="HAMAP-Rule" id="MF_00102"/>
    </source>
</evidence>
<comment type="catalytic activity">
    <reaction evidence="10 12">
        <text>(S)-2,3,4,5-tetrahydrodipicolinate + NADP(+) + H2O = (2S,4S)-4-hydroxy-2,3,4,5-tetrahydrodipicolinate + NADPH + H(+)</text>
        <dbReference type="Rhea" id="RHEA:35331"/>
        <dbReference type="ChEBI" id="CHEBI:15377"/>
        <dbReference type="ChEBI" id="CHEBI:15378"/>
        <dbReference type="ChEBI" id="CHEBI:16845"/>
        <dbReference type="ChEBI" id="CHEBI:57783"/>
        <dbReference type="ChEBI" id="CHEBI:58349"/>
        <dbReference type="ChEBI" id="CHEBI:67139"/>
        <dbReference type="EC" id="1.17.1.8"/>
    </reaction>
</comment>
<evidence type="ECO:0000313" key="16">
    <source>
        <dbReference type="Proteomes" id="UP000808337"/>
    </source>
</evidence>
<comment type="subcellular location">
    <subcellularLocation>
        <location evidence="12">Cytoplasm</location>
    </subcellularLocation>
</comment>
<dbReference type="CDD" id="cd02274">
    <property type="entry name" value="DHDPR_N"/>
    <property type="match status" value="1"/>
</dbReference>
<evidence type="ECO:0000256" key="8">
    <source>
        <dbReference type="ARBA" id="ARBA00037922"/>
    </source>
</evidence>
<dbReference type="PANTHER" id="PTHR20836">
    <property type="entry name" value="DIHYDRODIPICOLINATE REDUCTASE"/>
    <property type="match status" value="1"/>
</dbReference>
<accession>A0A9D7XP84</accession>
<keyword evidence="6 12" id="KW-0520">NAD</keyword>
<dbReference type="GO" id="GO:0050661">
    <property type="term" value="F:NADP binding"/>
    <property type="evidence" value="ECO:0007669"/>
    <property type="project" value="UniProtKB-UniRule"/>
</dbReference>
<dbReference type="GO" id="GO:0016726">
    <property type="term" value="F:oxidoreductase activity, acting on CH or CH2 groups, NAD or NADP as acceptor"/>
    <property type="evidence" value="ECO:0007669"/>
    <property type="project" value="UniProtKB-UniRule"/>
</dbReference>
<comment type="pathway">
    <text evidence="8 12">Amino-acid biosynthesis; L-lysine biosynthesis via DAP pathway; (S)-tetrahydrodipicolinate from L-aspartate: step 4/4.</text>
</comment>
<keyword evidence="5 12" id="KW-0560">Oxidoreductase</keyword>
<comment type="subunit">
    <text evidence="12">Homotetramer.</text>
</comment>
<dbReference type="HAMAP" id="MF_00102">
    <property type="entry name" value="DapB"/>
    <property type="match status" value="1"/>
</dbReference>
<dbReference type="InterPro" id="IPR000846">
    <property type="entry name" value="DapB_N"/>
</dbReference>
<keyword evidence="2 12" id="KW-0028">Amino-acid biosynthesis</keyword>